<dbReference type="OrthoDB" id="5240629at2"/>
<accession>A0A3N1D899</accession>
<dbReference type="Proteomes" id="UP000272400">
    <property type="component" value="Unassembled WGS sequence"/>
</dbReference>
<dbReference type="PANTHER" id="PTHR30290">
    <property type="entry name" value="PERIPLASMIC BINDING COMPONENT OF ABC TRANSPORTER"/>
    <property type="match status" value="1"/>
</dbReference>
<organism evidence="7 8">
    <name type="scientific">Actinocorallia herbida</name>
    <dbReference type="NCBI Taxonomy" id="58109"/>
    <lineage>
        <taxon>Bacteria</taxon>
        <taxon>Bacillati</taxon>
        <taxon>Actinomycetota</taxon>
        <taxon>Actinomycetes</taxon>
        <taxon>Streptosporangiales</taxon>
        <taxon>Thermomonosporaceae</taxon>
        <taxon>Actinocorallia</taxon>
    </lineage>
</organism>
<dbReference type="GO" id="GO:0015833">
    <property type="term" value="P:peptide transport"/>
    <property type="evidence" value="ECO:0007669"/>
    <property type="project" value="TreeGrafter"/>
</dbReference>
<dbReference type="SUPFAM" id="SSF53850">
    <property type="entry name" value="Periplasmic binding protein-like II"/>
    <property type="match status" value="1"/>
</dbReference>
<evidence type="ECO:0000313" key="7">
    <source>
        <dbReference type="EMBL" id="ROO89721.1"/>
    </source>
</evidence>
<dbReference type="PANTHER" id="PTHR30290:SF10">
    <property type="entry name" value="PERIPLASMIC OLIGOPEPTIDE-BINDING PROTEIN-RELATED"/>
    <property type="match status" value="1"/>
</dbReference>
<dbReference type="InterPro" id="IPR039424">
    <property type="entry name" value="SBP_5"/>
</dbReference>
<feature type="chain" id="PRO_5038706191" evidence="5">
    <location>
        <begin position="20"/>
        <end position="526"/>
    </location>
</feature>
<evidence type="ECO:0000256" key="1">
    <source>
        <dbReference type="ARBA" id="ARBA00004196"/>
    </source>
</evidence>
<dbReference type="GO" id="GO:0043190">
    <property type="term" value="C:ATP-binding cassette (ABC) transporter complex"/>
    <property type="evidence" value="ECO:0007669"/>
    <property type="project" value="InterPro"/>
</dbReference>
<comment type="similarity">
    <text evidence="2">Belongs to the bacterial solute-binding protein 5 family.</text>
</comment>
<evidence type="ECO:0000256" key="3">
    <source>
        <dbReference type="ARBA" id="ARBA00022448"/>
    </source>
</evidence>
<protein>
    <submittedName>
        <fullName evidence="7">Peptide/nickel transport system substrate-binding protein</fullName>
    </submittedName>
</protein>
<dbReference type="EMBL" id="RJKE01000001">
    <property type="protein sequence ID" value="ROO89721.1"/>
    <property type="molecule type" value="Genomic_DNA"/>
</dbReference>
<gene>
    <name evidence="7" type="ORF">EDD29_7426</name>
</gene>
<dbReference type="InterPro" id="IPR030678">
    <property type="entry name" value="Peptide/Ni-bd"/>
</dbReference>
<keyword evidence="3" id="KW-0813">Transport</keyword>
<dbReference type="GO" id="GO:0042597">
    <property type="term" value="C:periplasmic space"/>
    <property type="evidence" value="ECO:0007669"/>
    <property type="project" value="UniProtKB-ARBA"/>
</dbReference>
<dbReference type="CDD" id="cd00995">
    <property type="entry name" value="PBP2_NikA_DppA_OppA_like"/>
    <property type="match status" value="1"/>
</dbReference>
<evidence type="ECO:0000313" key="8">
    <source>
        <dbReference type="Proteomes" id="UP000272400"/>
    </source>
</evidence>
<dbReference type="PROSITE" id="PS51257">
    <property type="entry name" value="PROKAR_LIPOPROTEIN"/>
    <property type="match status" value="1"/>
</dbReference>
<dbReference type="GO" id="GO:0030313">
    <property type="term" value="C:cell envelope"/>
    <property type="evidence" value="ECO:0007669"/>
    <property type="project" value="UniProtKB-SubCell"/>
</dbReference>
<keyword evidence="8" id="KW-1185">Reference proteome</keyword>
<dbReference type="PIRSF" id="PIRSF002741">
    <property type="entry name" value="MppA"/>
    <property type="match status" value="1"/>
</dbReference>
<sequence>MKKVLGVVVAVALAAAACGSDDSEGAPEVVSGGTFTFALSADPGALEPASAALGVTNTTLGFAYDPLVHSDAEGRIVSGIAERWEPSANQVVFTLRKGVTCADGSAVTAKTVADSMNYLSDPANKAVLLGVLIPAGMTATADEAAGTVTLATKEPNPFLLESMTAVSVVCGKGLADRSVLQAGTSGSGPYRLTEAVSGDHYTFQVRKDYAWGAGGAGIVAGMPDTVVLKVVKDESTAANLLTSGGLTAGQFTGPDRERVAALPGIKTGSAPDGIGEFFFHQGDDRPAAAPEVRKALVQALSLDELRTIASGGNGVAATHLTSLAPDPCRGDAVTGNLPAFDAAAAASALDAAGWKAGSDGVRAKDGKKLTLRIAYQTSAGPSVQAGLEFVAQKWKDLGVDTKLVGSADAAYSDSLFKNGDWDMAWVPLGLSLPTQLGGYLSGAAPDKGGANFAHLDNAEYVRLSGDAAKTVGAAGCDGWIAAQAALVKNADVVPVVLPTQLVAAKNAEVQVIGGIVRPTSIRMLAP</sequence>
<comment type="subcellular location">
    <subcellularLocation>
        <location evidence="1">Cell envelope</location>
    </subcellularLocation>
</comment>
<dbReference type="GO" id="GO:1904680">
    <property type="term" value="F:peptide transmembrane transporter activity"/>
    <property type="evidence" value="ECO:0007669"/>
    <property type="project" value="TreeGrafter"/>
</dbReference>
<dbReference type="Gene3D" id="3.10.105.10">
    <property type="entry name" value="Dipeptide-binding Protein, Domain 3"/>
    <property type="match status" value="1"/>
</dbReference>
<reference evidence="7 8" key="1">
    <citation type="submission" date="2018-11" db="EMBL/GenBank/DDBJ databases">
        <title>Sequencing the genomes of 1000 actinobacteria strains.</title>
        <authorList>
            <person name="Klenk H.-P."/>
        </authorList>
    </citation>
    <scope>NUCLEOTIDE SEQUENCE [LARGE SCALE GENOMIC DNA]</scope>
    <source>
        <strain evidence="7 8">DSM 44254</strain>
    </source>
</reference>
<feature type="domain" description="Solute-binding protein family 5" evidence="6">
    <location>
        <begin position="76"/>
        <end position="432"/>
    </location>
</feature>
<keyword evidence="4 5" id="KW-0732">Signal</keyword>
<evidence type="ECO:0000256" key="2">
    <source>
        <dbReference type="ARBA" id="ARBA00005695"/>
    </source>
</evidence>
<dbReference type="Pfam" id="PF00496">
    <property type="entry name" value="SBP_bac_5"/>
    <property type="match status" value="1"/>
</dbReference>
<evidence type="ECO:0000259" key="6">
    <source>
        <dbReference type="Pfam" id="PF00496"/>
    </source>
</evidence>
<dbReference type="InterPro" id="IPR000914">
    <property type="entry name" value="SBP_5_dom"/>
</dbReference>
<evidence type="ECO:0000256" key="5">
    <source>
        <dbReference type="SAM" id="SignalP"/>
    </source>
</evidence>
<evidence type="ECO:0000256" key="4">
    <source>
        <dbReference type="ARBA" id="ARBA00022729"/>
    </source>
</evidence>
<name>A0A3N1D899_9ACTN</name>
<dbReference type="Gene3D" id="3.40.190.10">
    <property type="entry name" value="Periplasmic binding protein-like II"/>
    <property type="match status" value="1"/>
</dbReference>
<dbReference type="AlphaFoldDB" id="A0A3N1D899"/>
<proteinExistence type="inferred from homology"/>
<dbReference type="RefSeq" id="WP_123668769.1">
    <property type="nucleotide sequence ID" value="NZ_RJKE01000001.1"/>
</dbReference>
<comment type="caution">
    <text evidence="7">The sequence shown here is derived from an EMBL/GenBank/DDBJ whole genome shotgun (WGS) entry which is preliminary data.</text>
</comment>
<feature type="signal peptide" evidence="5">
    <location>
        <begin position="1"/>
        <end position="19"/>
    </location>
</feature>